<protein>
    <submittedName>
        <fullName evidence="1">Uncharacterized protein</fullName>
    </submittedName>
</protein>
<evidence type="ECO:0000313" key="2">
    <source>
        <dbReference type="Proteomes" id="UP001054252"/>
    </source>
</evidence>
<comment type="caution">
    <text evidence="1">The sequence shown here is derived from an EMBL/GenBank/DDBJ whole genome shotgun (WGS) entry which is preliminary data.</text>
</comment>
<organism evidence="1 2">
    <name type="scientific">Rubroshorea leprosula</name>
    <dbReference type="NCBI Taxonomy" id="152421"/>
    <lineage>
        <taxon>Eukaryota</taxon>
        <taxon>Viridiplantae</taxon>
        <taxon>Streptophyta</taxon>
        <taxon>Embryophyta</taxon>
        <taxon>Tracheophyta</taxon>
        <taxon>Spermatophyta</taxon>
        <taxon>Magnoliopsida</taxon>
        <taxon>eudicotyledons</taxon>
        <taxon>Gunneridae</taxon>
        <taxon>Pentapetalae</taxon>
        <taxon>rosids</taxon>
        <taxon>malvids</taxon>
        <taxon>Malvales</taxon>
        <taxon>Dipterocarpaceae</taxon>
        <taxon>Rubroshorea</taxon>
    </lineage>
</organism>
<dbReference type="EMBL" id="BPVZ01000170">
    <property type="protein sequence ID" value="GKV43540.1"/>
    <property type="molecule type" value="Genomic_DNA"/>
</dbReference>
<accession>A0AAV5M1B3</accession>
<proteinExistence type="predicted"/>
<keyword evidence="2" id="KW-1185">Reference proteome</keyword>
<gene>
    <name evidence="1" type="ORF">SLEP1_g50821</name>
</gene>
<sequence length="100" mass="10990">MPNLICRHPLVHRFPLQIYSSCREIGILPTRQRSACTSLPPLGGRSGFPLSNSSAYSPALGHGNGLEGMEPEKGKRTAGFLFERWLPVALLQEEEGEIES</sequence>
<evidence type="ECO:0000313" key="1">
    <source>
        <dbReference type="EMBL" id="GKV43540.1"/>
    </source>
</evidence>
<dbReference type="AlphaFoldDB" id="A0AAV5M1B3"/>
<dbReference type="Proteomes" id="UP001054252">
    <property type="component" value="Unassembled WGS sequence"/>
</dbReference>
<reference evidence="1 2" key="1">
    <citation type="journal article" date="2021" name="Commun. Biol.">
        <title>The genome of Shorea leprosula (Dipterocarpaceae) highlights the ecological relevance of drought in aseasonal tropical rainforests.</title>
        <authorList>
            <person name="Ng K.K.S."/>
            <person name="Kobayashi M.J."/>
            <person name="Fawcett J.A."/>
            <person name="Hatakeyama M."/>
            <person name="Paape T."/>
            <person name="Ng C.H."/>
            <person name="Ang C.C."/>
            <person name="Tnah L.H."/>
            <person name="Lee C.T."/>
            <person name="Nishiyama T."/>
            <person name="Sese J."/>
            <person name="O'Brien M.J."/>
            <person name="Copetti D."/>
            <person name="Mohd Noor M.I."/>
            <person name="Ong R.C."/>
            <person name="Putra M."/>
            <person name="Sireger I.Z."/>
            <person name="Indrioko S."/>
            <person name="Kosugi Y."/>
            <person name="Izuno A."/>
            <person name="Isagi Y."/>
            <person name="Lee S.L."/>
            <person name="Shimizu K.K."/>
        </authorList>
    </citation>
    <scope>NUCLEOTIDE SEQUENCE [LARGE SCALE GENOMIC DNA]</scope>
    <source>
        <strain evidence="1">214</strain>
    </source>
</reference>
<name>A0AAV5M1B3_9ROSI</name>